<feature type="domain" description="F-box" evidence="1">
    <location>
        <begin position="8"/>
        <end position="43"/>
    </location>
</feature>
<dbReference type="Pfam" id="PF00646">
    <property type="entry name" value="F-box"/>
    <property type="match status" value="1"/>
</dbReference>
<dbReference type="SUPFAM" id="SSF81383">
    <property type="entry name" value="F-box domain"/>
    <property type="match status" value="1"/>
</dbReference>
<evidence type="ECO:0000313" key="3">
    <source>
        <dbReference type="EMBL" id="MPA75877.1"/>
    </source>
</evidence>
<dbReference type="InterPro" id="IPR032675">
    <property type="entry name" value="LRR_dom_sf"/>
</dbReference>
<dbReference type="InterPro" id="IPR053781">
    <property type="entry name" value="F-box_AtFBL13-like"/>
</dbReference>
<dbReference type="CDD" id="cd22160">
    <property type="entry name" value="F-box_AtFBL13-like"/>
    <property type="match status" value="1"/>
</dbReference>
<dbReference type="Pfam" id="PF23622">
    <property type="entry name" value="LRR_At1g61320_AtMIF1"/>
    <property type="match status" value="1"/>
</dbReference>
<evidence type="ECO:0000259" key="2">
    <source>
        <dbReference type="Pfam" id="PF23622"/>
    </source>
</evidence>
<organism evidence="3">
    <name type="scientific">Davidia involucrata</name>
    <name type="common">Dove tree</name>
    <dbReference type="NCBI Taxonomy" id="16924"/>
    <lineage>
        <taxon>Eukaryota</taxon>
        <taxon>Viridiplantae</taxon>
        <taxon>Streptophyta</taxon>
        <taxon>Embryophyta</taxon>
        <taxon>Tracheophyta</taxon>
        <taxon>Spermatophyta</taxon>
        <taxon>Magnoliopsida</taxon>
        <taxon>eudicotyledons</taxon>
        <taxon>Gunneridae</taxon>
        <taxon>Pentapetalae</taxon>
        <taxon>asterids</taxon>
        <taxon>Cornales</taxon>
        <taxon>Nyssaceae</taxon>
        <taxon>Davidia</taxon>
    </lineage>
</organism>
<dbReference type="EMBL" id="GHES01045318">
    <property type="protein sequence ID" value="MPA75877.1"/>
    <property type="molecule type" value="Transcribed_RNA"/>
</dbReference>
<name>A0A5B7C4S4_DAVIN</name>
<accession>A0A5B7C4S4</accession>
<evidence type="ECO:0000259" key="1">
    <source>
        <dbReference type="Pfam" id="PF00646"/>
    </source>
</evidence>
<dbReference type="PANTHER" id="PTHR34145:SF28">
    <property type="entry name" value="F-BOX DOMAIN-CONTAINING PROTEIN"/>
    <property type="match status" value="1"/>
</dbReference>
<proteinExistence type="predicted"/>
<reference evidence="3" key="1">
    <citation type="submission" date="2019-08" db="EMBL/GenBank/DDBJ databases">
        <title>Reference gene set and small RNA set construction with multiple tissues from Davidia involucrata Baill.</title>
        <authorList>
            <person name="Yang H."/>
            <person name="Zhou C."/>
            <person name="Li G."/>
            <person name="Wang J."/>
            <person name="Gao P."/>
            <person name="Wang M."/>
            <person name="Wang R."/>
            <person name="Zhao Y."/>
        </authorList>
    </citation>
    <scope>NUCLEOTIDE SEQUENCE</scope>
    <source>
        <tissue evidence="3">Mixed with DoveR01_LX</tissue>
    </source>
</reference>
<dbReference type="AlphaFoldDB" id="A0A5B7C4S4"/>
<dbReference type="PANTHER" id="PTHR34145">
    <property type="entry name" value="OS02G0105600 PROTEIN"/>
    <property type="match status" value="1"/>
</dbReference>
<dbReference type="InterPro" id="IPR053772">
    <property type="entry name" value="At1g61320/At1g61330-like"/>
</dbReference>
<dbReference type="InterPro" id="IPR001810">
    <property type="entry name" value="F-box_dom"/>
</dbReference>
<dbReference type="Gene3D" id="1.20.1280.50">
    <property type="match status" value="1"/>
</dbReference>
<dbReference type="Gene3D" id="3.80.10.10">
    <property type="entry name" value="Ribonuclease Inhibitor"/>
    <property type="match status" value="1"/>
</dbReference>
<dbReference type="InterPro" id="IPR036047">
    <property type="entry name" value="F-box-like_dom_sf"/>
</dbReference>
<sequence>MQESLDFISSLPCEILQQIISLIPLKEAVRTSILSTAWRSLWSPFQVELDIDSSHITSDEASKKLMQAMAMFLKSRTSPELLKFCLSIPEKEKGLVFFAIKGVEKELCLDFSGGKQITSNFDLILEPSCPIETLSFSSLKTLHLRSVNHLGKNLVSTLFSNCQLLESLKLEKCTGLQSIDIKANNCLQSFIVIDCPNMVSITISAPSLKSFWYRGVLPQIQLKTSPQLVDVILNLREGLGQNEFDCEDVLSLLASLIDIEILTISGWLLEWLCTAGVIFGRLEFQFSKLKELCWIGSLMDRPKRDSLACFLNIVPFLEKLFVNIDQSYSSIPCPFFHHYWHEPHLWMDYATVKSNASQVEHLKLFKLIGFTNEEDQLLLIDILLNKATNLNSMIVTSLDNQSWRVSKIPYSQLKQTSRCYSKQVGISSPNKECYFGLREEDSNGLCPANGQCL</sequence>
<dbReference type="InterPro" id="IPR055357">
    <property type="entry name" value="LRR_At1g61320_AtMIF1"/>
</dbReference>
<protein>
    <submittedName>
        <fullName evidence="3">Uncharacterized protein</fullName>
    </submittedName>
</protein>
<feature type="domain" description="At1g61320/AtMIF1 LRR" evidence="2">
    <location>
        <begin position="134"/>
        <end position="406"/>
    </location>
</feature>
<gene>
    <name evidence="3" type="ORF">Din_045318</name>
</gene>